<organism evidence="2">
    <name type="scientific">Leptosphaeria maculans (strain JN3 / isolate v23.1.3 / race Av1-4-5-6-7-8)</name>
    <name type="common">Blackleg fungus</name>
    <name type="synonym">Phoma lingam</name>
    <dbReference type="NCBI Taxonomy" id="985895"/>
    <lineage>
        <taxon>Eukaryota</taxon>
        <taxon>Fungi</taxon>
        <taxon>Dikarya</taxon>
        <taxon>Ascomycota</taxon>
        <taxon>Pezizomycotina</taxon>
        <taxon>Dothideomycetes</taxon>
        <taxon>Pleosporomycetidae</taxon>
        <taxon>Pleosporales</taxon>
        <taxon>Pleosporineae</taxon>
        <taxon>Leptosphaeriaceae</taxon>
        <taxon>Plenodomus</taxon>
        <taxon>Plenodomus lingam/Leptosphaeria maculans species complex</taxon>
    </lineage>
</organism>
<dbReference type="AlphaFoldDB" id="E4ZRR0"/>
<dbReference type="Proteomes" id="UP000002668">
    <property type="component" value="Genome"/>
</dbReference>
<reference evidence="2" key="1">
    <citation type="journal article" date="2011" name="Nat. Commun.">
        <title>Effector diversification within compartments of the Leptosphaeria maculans genome affected by Repeat-Induced Point mutations.</title>
        <authorList>
            <person name="Rouxel T."/>
            <person name="Grandaubert J."/>
            <person name="Hane J.K."/>
            <person name="Hoede C."/>
            <person name="van de Wouw A.P."/>
            <person name="Couloux A."/>
            <person name="Dominguez V."/>
            <person name="Anthouard V."/>
            <person name="Bally P."/>
            <person name="Bourras S."/>
            <person name="Cozijnsen A.J."/>
            <person name="Ciuffetti L.M."/>
            <person name="Degrave A."/>
            <person name="Dilmaghani A."/>
            <person name="Duret L."/>
            <person name="Fudal I."/>
            <person name="Goodwin S.B."/>
            <person name="Gout L."/>
            <person name="Glaser N."/>
            <person name="Linglin J."/>
            <person name="Kema G.H.J."/>
            <person name="Lapalu N."/>
            <person name="Lawrence C.B."/>
            <person name="May K."/>
            <person name="Meyer M."/>
            <person name="Ollivier B."/>
            <person name="Poulain J."/>
            <person name="Schoch C.L."/>
            <person name="Simon A."/>
            <person name="Spatafora J.W."/>
            <person name="Stachowiak A."/>
            <person name="Turgeon B.G."/>
            <person name="Tyler B.M."/>
            <person name="Vincent D."/>
            <person name="Weissenbach J."/>
            <person name="Amselem J."/>
            <person name="Quesneville H."/>
            <person name="Oliver R.P."/>
            <person name="Wincker P."/>
            <person name="Balesdent M.-H."/>
            <person name="Howlett B.J."/>
        </authorList>
    </citation>
    <scope>NUCLEOTIDE SEQUENCE [LARGE SCALE GENOMIC DNA]</scope>
    <source>
        <strain evidence="2">JN3 / isolate v23.1.3 / race Av1-4-5-6-7-8</strain>
    </source>
</reference>
<name>E4ZRR0_LEPMJ</name>
<protein>
    <submittedName>
        <fullName evidence="1">Predicted protein</fullName>
    </submittedName>
</protein>
<gene>
    <name evidence="1" type="ORF">LEMA_uP035810.1</name>
</gene>
<evidence type="ECO:0000313" key="2">
    <source>
        <dbReference type="Proteomes" id="UP000002668"/>
    </source>
</evidence>
<keyword evidence="2" id="KW-1185">Reference proteome</keyword>
<sequence length="53" mass="6177">MPVNVVADARSDAMEKHHALRVNDSHCNVCEHKSHERWWPRQCTPVSRQRAVT</sequence>
<evidence type="ECO:0000313" key="1">
    <source>
        <dbReference type="EMBL" id="CBX93907.1"/>
    </source>
</evidence>
<dbReference type="EMBL" id="FP929116">
    <property type="protein sequence ID" value="CBX93907.1"/>
    <property type="molecule type" value="Genomic_DNA"/>
</dbReference>
<accession>E4ZRR0</accession>
<dbReference type="HOGENOM" id="CLU_3069134_0_0_1"/>
<dbReference type="InParanoid" id="E4ZRR0"/>
<proteinExistence type="predicted"/>
<dbReference type="VEuPathDB" id="FungiDB:LEMA_uP035810.1"/>